<keyword evidence="4" id="KW-0133">Cell shape</keyword>
<evidence type="ECO:0000256" key="4">
    <source>
        <dbReference type="ARBA" id="ARBA00022960"/>
    </source>
</evidence>
<dbReference type="InterPro" id="IPR007227">
    <property type="entry name" value="Cell_shape_determining_MreD"/>
</dbReference>
<keyword evidence="3 7" id="KW-0812">Transmembrane</keyword>
<dbReference type="GO" id="GO:0008360">
    <property type="term" value="P:regulation of cell shape"/>
    <property type="evidence" value="ECO:0007669"/>
    <property type="project" value="UniProtKB-KW"/>
</dbReference>
<keyword evidence="6 7" id="KW-0472">Membrane</keyword>
<keyword evidence="2" id="KW-1003">Cell membrane</keyword>
<protein>
    <recommendedName>
        <fullName evidence="9">Rod shape-determining protein MreD</fullName>
    </recommendedName>
</protein>
<evidence type="ECO:0000256" key="6">
    <source>
        <dbReference type="ARBA" id="ARBA00023136"/>
    </source>
</evidence>
<evidence type="ECO:0000256" key="3">
    <source>
        <dbReference type="ARBA" id="ARBA00022692"/>
    </source>
</evidence>
<evidence type="ECO:0000256" key="1">
    <source>
        <dbReference type="ARBA" id="ARBA00004651"/>
    </source>
</evidence>
<dbReference type="Pfam" id="PF04093">
    <property type="entry name" value="MreD"/>
    <property type="match status" value="1"/>
</dbReference>
<keyword evidence="5 7" id="KW-1133">Transmembrane helix</keyword>
<comment type="subcellular location">
    <subcellularLocation>
        <location evidence="1">Cell membrane</location>
        <topology evidence="1">Multi-pass membrane protein</topology>
    </subcellularLocation>
</comment>
<feature type="transmembrane region" description="Helical" evidence="7">
    <location>
        <begin position="90"/>
        <end position="109"/>
    </location>
</feature>
<gene>
    <name evidence="8" type="ORF">LCGC14_1824000</name>
</gene>
<sequence>MTLLNSGNVLNIISVSDLNIRPDVLVILLVFFATNCKTLDAMVISFAIGFAADISGTCIGPYTITFGLLGSMISQMRKVVIMKKMTHQAMAIFFIGLVGGAMAQMLIFMKTKLSVPSVYVIVFFGAMYSGLLGPFLWSVLSVISSWLGIRKPRYGRYSRR</sequence>
<dbReference type="GO" id="GO:0005886">
    <property type="term" value="C:plasma membrane"/>
    <property type="evidence" value="ECO:0007669"/>
    <property type="project" value="UniProtKB-SubCell"/>
</dbReference>
<dbReference type="EMBL" id="LAZR01017912">
    <property type="protein sequence ID" value="KKL98479.1"/>
    <property type="molecule type" value="Genomic_DNA"/>
</dbReference>
<evidence type="ECO:0008006" key="9">
    <source>
        <dbReference type="Google" id="ProtNLM"/>
    </source>
</evidence>
<dbReference type="NCBIfam" id="TIGR03426">
    <property type="entry name" value="shape_MreD"/>
    <property type="match status" value="1"/>
</dbReference>
<dbReference type="AlphaFoldDB" id="A0A0F9GI18"/>
<feature type="transmembrane region" description="Helical" evidence="7">
    <location>
        <begin position="41"/>
        <end position="69"/>
    </location>
</feature>
<reference evidence="8" key="1">
    <citation type="journal article" date="2015" name="Nature">
        <title>Complex archaea that bridge the gap between prokaryotes and eukaryotes.</title>
        <authorList>
            <person name="Spang A."/>
            <person name="Saw J.H."/>
            <person name="Jorgensen S.L."/>
            <person name="Zaremba-Niedzwiedzka K."/>
            <person name="Martijn J."/>
            <person name="Lind A.E."/>
            <person name="van Eijk R."/>
            <person name="Schleper C."/>
            <person name="Guy L."/>
            <person name="Ettema T.J."/>
        </authorList>
    </citation>
    <scope>NUCLEOTIDE SEQUENCE</scope>
</reference>
<accession>A0A0F9GI18</accession>
<evidence type="ECO:0000256" key="5">
    <source>
        <dbReference type="ARBA" id="ARBA00022989"/>
    </source>
</evidence>
<organism evidence="8">
    <name type="scientific">marine sediment metagenome</name>
    <dbReference type="NCBI Taxonomy" id="412755"/>
    <lineage>
        <taxon>unclassified sequences</taxon>
        <taxon>metagenomes</taxon>
        <taxon>ecological metagenomes</taxon>
    </lineage>
</organism>
<feature type="transmembrane region" description="Helical" evidence="7">
    <location>
        <begin position="121"/>
        <end position="149"/>
    </location>
</feature>
<comment type="caution">
    <text evidence="8">The sequence shown here is derived from an EMBL/GenBank/DDBJ whole genome shotgun (WGS) entry which is preliminary data.</text>
</comment>
<evidence type="ECO:0000256" key="2">
    <source>
        <dbReference type="ARBA" id="ARBA00022475"/>
    </source>
</evidence>
<proteinExistence type="predicted"/>
<evidence type="ECO:0000256" key="7">
    <source>
        <dbReference type="SAM" id="Phobius"/>
    </source>
</evidence>
<evidence type="ECO:0000313" key="8">
    <source>
        <dbReference type="EMBL" id="KKL98479.1"/>
    </source>
</evidence>
<name>A0A0F9GI18_9ZZZZ</name>